<dbReference type="Pfam" id="PF04480">
    <property type="entry name" value="DUF559"/>
    <property type="match status" value="1"/>
</dbReference>
<keyword evidence="3" id="KW-0540">Nuclease</keyword>
<evidence type="ECO:0000256" key="1">
    <source>
        <dbReference type="SAM" id="MobiDB-lite"/>
    </source>
</evidence>
<dbReference type="Proteomes" id="UP000286100">
    <property type="component" value="Unassembled WGS sequence"/>
</dbReference>
<protein>
    <submittedName>
        <fullName evidence="3">Endonuclease domain-containing protein</fullName>
    </submittedName>
</protein>
<organism evidence="3 4">
    <name type="scientific">Sphingomonas cavernae</name>
    <dbReference type="NCBI Taxonomy" id="2320861"/>
    <lineage>
        <taxon>Bacteria</taxon>
        <taxon>Pseudomonadati</taxon>
        <taxon>Pseudomonadota</taxon>
        <taxon>Alphaproteobacteria</taxon>
        <taxon>Sphingomonadales</taxon>
        <taxon>Sphingomonadaceae</taxon>
        <taxon>Sphingomonas</taxon>
    </lineage>
</organism>
<evidence type="ECO:0000313" key="3">
    <source>
        <dbReference type="EMBL" id="RJF93381.1"/>
    </source>
</evidence>
<keyword evidence="3" id="KW-0255">Endonuclease</keyword>
<dbReference type="GO" id="GO:0004519">
    <property type="term" value="F:endonuclease activity"/>
    <property type="evidence" value="ECO:0007669"/>
    <property type="project" value="UniProtKB-KW"/>
</dbReference>
<comment type="caution">
    <text evidence="3">The sequence shown here is derived from an EMBL/GenBank/DDBJ whole genome shotgun (WGS) entry which is preliminary data.</text>
</comment>
<dbReference type="EMBL" id="QYUM01000002">
    <property type="protein sequence ID" value="RJF93381.1"/>
    <property type="molecule type" value="Genomic_DNA"/>
</dbReference>
<keyword evidence="4" id="KW-1185">Reference proteome</keyword>
<dbReference type="OrthoDB" id="9798754at2"/>
<evidence type="ECO:0000313" key="4">
    <source>
        <dbReference type="Proteomes" id="UP000286100"/>
    </source>
</evidence>
<name>A0A418WQ94_9SPHN</name>
<keyword evidence="3" id="KW-0378">Hydrolase</keyword>
<sequence length="132" mass="14671">MKNHPPTGATSRARRLRSSPTDAEQAMWRLLRDHFPEARFRRQVPLRHFIADFASHRAKLVIEVDGGQHGGPNDEARTAIIEAEGYRVIRFWNPDVLGNAEGVSSLIAGVLHERHPHPTLPHQGGGLEGAHS</sequence>
<dbReference type="InterPro" id="IPR007569">
    <property type="entry name" value="DUF559"/>
</dbReference>
<dbReference type="PANTHER" id="PTHR38590">
    <property type="entry name" value="BLL0828 PROTEIN"/>
    <property type="match status" value="1"/>
</dbReference>
<dbReference type="SUPFAM" id="SSF52980">
    <property type="entry name" value="Restriction endonuclease-like"/>
    <property type="match status" value="1"/>
</dbReference>
<accession>A0A418WQ94</accession>
<dbReference type="PANTHER" id="PTHR38590:SF1">
    <property type="entry name" value="BLL0828 PROTEIN"/>
    <property type="match status" value="1"/>
</dbReference>
<dbReference type="CDD" id="cd01038">
    <property type="entry name" value="Endonuclease_DUF559"/>
    <property type="match status" value="1"/>
</dbReference>
<dbReference type="InterPro" id="IPR011335">
    <property type="entry name" value="Restrct_endonuc-II-like"/>
</dbReference>
<reference evidence="3 4" key="1">
    <citation type="submission" date="2018-09" db="EMBL/GenBank/DDBJ databases">
        <authorList>
            <person name="Zhu H."/>
        </authorList>
    </citation>
    <scope>NUCLEOTIDE SEQUENCE [LARGE SCALE GENOMIC DNA]</scope>
    <source>
        <strain evidence="3 4">K2R01-6</strain>
    </source>
</reference>
<dbReference type="AlphaFoldDB" id="A0A418WQ94"/>
<gene>
    <name evidence="3" type="ORF">D3876_03295</name>
</gene>
<evidence type="ECO:0000259" key="2">
    <source>
        <dbReference type="Pfam" id="PF04480"/>
    </source>
</evidence>
<feature type="domain" description="DUF559" evidence="2">
    <location>
        <begin position="10"/>
        <end position="110"/>
    </location>
</feature>
<dbReference type="Gene3D" id="3.40.960.10">
    <property type="entry name" value="VSR Endonuclease"/>
    <property type="match status" value="1"/>
</dbReference>
<proteinExistence type="predicted"/>
<dbReference type="InterPro" id="IPR047216">
    <property type="entry name" value="Endonuclease_DUF559_bact"/>
</dbReference>
<feature type="region of interest" description="Disordered" evidence="1">
    <location>
        <begin position="1"/>
        <end position="20"/>
    </location>
</feature>